<keyword evidence="1" id="KW-0812">Transmembrane</keyword>
<dbReference type="EMBL" id="JACJIA010000002">
    <property type="protein sequence ID" value="MBA8950655.1"/>
    <property type="molecule type" value="Genomic_DNA"/>
</dbReference>
<reference evidence="2 3" key="1">
    <citation type="submission" date="2020-08" db="EMBL/GenBank/DDBJ databases">
        <title>Genomic Encyclopedia of Type Strains, Phase IV (KMG-IV): sequencing the most valuable type-strain genomes for metagenomic binning, comparative biology and taxonomic classification.</title>
        <authorList>
            <person name="Goeker M."/>
        </authorList>
    </citation>
    <scope>NUCLEOTIDE SEQUENCE [LARGE SCALE GENOMIC DNA]</scope>
    <source>
        <strain evidence="2 3">DSM 44197</strain>
    </source>
</reference>
<keyword evidence="1" id="KW-1133">Transmembrane helix</keyword>
<evidence type="ECO:0000313" key="2">
    <source>
        <dbReference type="EMBL" id="MBA8950655.1"/>
    </source>
</evidence>
<evidence type="ECO:0000313" key="3">
    <source>
        <dbReference type="Proteomes" id="UP000572680"/>
    </source>
</evidence>
<gene>
    <name evidence="2" type="ORF">HNR61_002268</name>
</gene>
<keyword evidence="3" id="KW-1185">Reference proteome</keyword>
<protein>
    <submittedName>
        <fullName evidence="2">Uncharacterized protein</fullName>
    </submittedName>
</protein>
<sequence length="39" mass="4041">MTGEKKTVSGAKGFAIILIAMIAIFVALMLLGYAASPKN</sequence>
<dbReference type="Proteomes" id="UP000572680">
    <property type="component" value="Unassembled WGS sequence"/>
</dbReference>
<proteinExistence type="predicted"/>
<name>A0A7W3LMB9_ACTNM</name>
<keyword evidence="1" id="KW-0472">Membrane</keyword>
<feature type="transmembrane region" description="Helical" evidence="1">
    <location>
        <begin position="12"/>
        <end position="35"/>
    </location>
</feature>
<comment type="caution">
    <text evidence="2">The sequence shown here is derived from an EMBL/GenBank/DDBJ whole genome shotgun (WGS) entry which is preliminary data.</text>
</comment>
<organism evidence="2 3">
    <name type="scientific">Actinomadura namibiensis</name>
    <dbReference type="NCBI Taxonomy" id="182080"/>
    <lineage>
        <taxon>Bacteria</taxon>
        <taxon>Bacillati</taxon>
        <taxon>Actinomycetota</taxon>
        <taxon>Actinomycetes</taxon>
        <taxon>Streptosporangiales</taxon>
        <taxon>Thermomonosporaceae</taxon>
        <taxon>Actinomadura</taxon>
    </lineage>
</organism>
<accession>A0A7W3LMB9</accession>
<evidence type="ECO:0000256" key="1">
    <source>
        <dbReference type="SAM" id="Phobius"/>
    </source>
</evidence>
<dbReference type="AlphaFoldDB" id="A0A7W3LMB9"/>